<feature type="compositionally biased region" description="Basic and acidic residues" evidence="5">
    <location>
        <begin position="1"/>
        <end position="15"/>
    </location>
</feature>
<dbReference type="OMA" id="GCAICAS"/>
<evidence type="ECO:0000256" key="1">
    <source>
        <dbReference type="ARBA" id="ARBA00004141"/>
    </source>
</evidence>
<evidence type="ECO:0000259" key="7">
    <source>
        <dbReference type="Pfam" id="PF00892"/>
    </source>
</evidence>
<evidence type="ECO:0000256" key="5">
    <source>
        <dbReference type="SAM" id="MobiDB-lite"/>
    </source>
</evidence>
<keyword evidence="3 6" id="KW-1133">Transmembrane helix</keyword>
<dbReference type="EMBL" id="LNIX01000002">
    <property type="protein sequence ID" value="OXA59616.1"/>
    <property type="molecule type" value="Genomic_DNA"/>
</dbReference>
<gene>
    <name evidence="8" type="ORF">Fcan01_05501</name>
</gene>
<reference evidence="8 9" key="1">
    <citation type="submission" date="2015-12" db="EMBL/GenBank/DDBJ databases">
        <title>The genome of Folsomia candida.</title>
        <authorList>
            <person name="Faddeeva A."/>
            <person name="Derks M.F."/>
            <person name="Anvar Y."/>
            <person name="Smit S."/>
            <person name="Van Straalen N."/>
            <person name="Roelofs D."/>
        </authorList>
    </citation>
    <scope>NUCLEOTIDE SEQUENCE [LARGE SCALE GENOMIC DNA]</scope>
    <source>
        <strain evidence="8 9">VU population</strain>
        <tissue evidence="8">Whole body</tissue>
    </source>
</reference>
<keyword evidence="9" id="KW-1185">Reference proteome</keyword>
<feature type="transmembrane region" description="Helical" evidence="6">
    <location>
        <begin position="131"/>
        <end position="150"/>
    </location>
</feature>
<keyword evidence="4 6" id="KW-0472">Membrane</keyword>
<sequence>MVSDGEDHCSEDTKFIRRPTKPGGRLPRPRSASQIISNPKLVKSLQNLDIAPRLGLIRPASCVNIRVEDSGRRFQEEFELQKSQQSGGGSLVRGVCQKYLGIILALFASLVFSLSSIIVKAISENYHPYTLSLWTFQGLFLPSFVVLLFQCGFGKNPVCHRILPLRAKGNFLNFSLVVFRAFCGAGGTVLKVYSLQYMTAADSTVIAFSSPVFVVIVAWMCLDEKCGVVPIVTAVAVLIGCSLATGCMLLSVFTVVILRYIRDVHYAVIAFFYGLIGTMVSLGLCVWEDELKAPETIQHWFYAVGVAFLTFVGQNALTLALQYEQAGPISLIRPSEILFIFVWQFLFLNKIADWPSLVGALIVFMGVLTITARKWISTLPKANHFRKSCGVLLI</sequence>
<dbReference type="OrthoDB" id="6502282at2759"/>
<dbReference type="AlphaFoldDB" id="A0A226ESP0"/>
<dbReference type="PANTHER" id="PTHR22911:SF6">
    <property type="entry name" value="SOLUTE CARRIER FAMILY 35 MEMBER G1"/>
    <property type="match status" value="1"/>
</dbReference>
<feature type="domain" description="EamA" evidence="7">
    <location>
        <begin position="100"/>
        <end position="244"/>
    </location>
</feature>
<comment type="caution">
    <text evidence="8">The sequence shown here is derived from an EMBL/GenBank/DDBJ whole genome shotgun (WGS) entry which is preliminary data.</text>
</comment>
<evidence type="ECO:0000313" key="9">
    <source>
        <dbReference type="Proteomes" id="UP000198287"/>
    </source>
</evidence>
<dbReference type="InterPro" id="IPR000620">
    <property type="entry name" value="EamA_dom"/>
</dbReference>
<organism evidence="8 9">
    <name type="scientific">Folsomia candida</name>
    <name type="common">Springtail</name>
    <dbReference type="NCBI Taxonomy" id="158441"/>
    <lineage>
        <taxon>Eukaryota</taxon>
        <taxon>Metazoa</taxon>
        <taxon>Ecdysozoa</taxon>
        <taxon>Arthropoda</taxon>
        <taxon>Hexapoda</taxon>
        <taxon>Collembola</taxon>
        <taxon>Entomobryomorpha</taxon>
        <taxon>Isotomoidea</taxon>
        <taxon>Isotomidae</taxon>
        <taxon>Proisotominae</taxon>
        <taxon>Folsomia</taxon>
    </lineage>
</organism>
<feature type="domain" description="EamA" evidence="7">
    <location>
        <begin position="245"/>
        <end position="371"/>
    </location>
</feature>
<feature type="transmembrane region" description="Helical" evidence="6">
    <location>
        <begin position="234"/>
        <end position="258"/>
    </location>
</feature>
<name>A0A226ESP0_FOLCA</name>
<proteinExistence type="predicted"/>
<evidence type="ECO:0000256" key="3">
    <source>
        <dbReference type="ARBA" id="ARBA00022989"/>
    </source>
</evidence>
<evidence type="ECO:0000256" key="6">
    <source>
        <dbReference type="SAM" id="Phobius"/>
    </source>
</evidence>
<dbReference type="SUPFAM" id="SSF103481">
    <property type="entry name" value="Multidrug resistance efflux transporter EmrE"/>
    <property type="match status" value="2"/>
</dbReference>
<feature type="transmembrane region" description="Helical" evidence="6">
    <location>
        <begin position="205"/>
        <end position="222"/>
    </location>
</feature>
<accession>A0A226ESP0</accession>
<comment type="subcellular location">
    <subcellularLocation>
        <location evidence="1">Membrane</location>
        <topology evidence="1">Multi-pass membrane protein</topology>
    </subcellularLocation>
</comment>
<dbReference type="InterPro" id="IPR037185">
    <property type="entry name" value="EmrE-like"/>
</dbReference>
<feature type="transmembrane region" description="Helical" evidence="6">
    <location>
        <begin position="99"/>
        <end position="119"/>
    </location>
</feature>
<evidence type="ECO:0000256" key="2">
    <source>
        <dbReference type="ARBA" id="ARBA00022692"/>
    </source>
</evidence>
<keyword evidence="2 6" id="KW-0812">Transmembrane</keyword>
<evidence type="ECO:0000256" key="4">
    <source>
        <dbReference type="ARBA" id="ARBA00023136"/>
    </source>
</evidence>
<dbReference type="PANTHER" id="PTHR22911">
    <property type="entry name" value="ACYL-MALONYL CONDENSING ENZYME-RELATED"/>
    <property type="match status" value="1"/>
</dbReference>
<feature type="region of interest" description="Disordered" evidence="5">
    <location>
        <begin position="1"/>
        <end position="31"/>
    </location>
</feature>
<feature type="transmembrane region" description="Helical" evidence="6">
    <location>
        <begin position="299"/>
        <end position="323"/>
    </location>
</feature>
<dbReference type="Proteomes" id="UP000198287">
    <property type="component" value="Unassembled WGS sequence"/>
</dbReference>
<dbReference type="Pfam" id="PF00892">
    <property type="entry name" value="EamA"/>
    <property type="match status" value="2"/>
</dbReference>
<dbReference type="GO" id="GO:0016020">
    <property type="term" value="C:membrane"/>
    <property type="evidence" value="ECO:0007669"/>
    <property type="project" value="UniProtKB-SubCell"/>
</dbReference>
<feature type="transmembrane region" description="Helical" evidence="6">
    <location>
        <begin position="171"/>
        <end position="193"/>
    </location>
</feature>
<evidence type="ECO:0000313" key="8">
    <source>
        <dbReference type="EMBL" id="OXA59616.1"/>
    </source>
</evidence>
<protein>
    <recommendedName>
        <fullName evidence="7">EamA domain-containing protein</fullName>
    </recommendedName>
</protein>
<feature type="transmembrane region" description="Helical" evidence="6">
    <location>
        <begin position="357"/>
        <end position="376"/>
    </location>
</feature>
<feature type="transmembrane region" description="Helical" evidence="6">
    <location>
        <begin position="264"/>
        <end position="287"/>
    </location>
</feature>